<evidence type="ECO:0000256" key="13">
    <source>
        <dbReference type="SAM" id="Phobius"/>
    </source>
</evidence>
<feature type="transmembrane region" description="Helical" evidence="13">
    <location>
        <begin position="385"/>
        <end position="406"/>
    </location>
</feature>
<evidence type="ECO:0000256" key="9">
    <source>
        <dbReference type="ARBA" id="ARBA00023180"/>
    </source>
</evidence>
<keyword evidence="4" id="KW-1003">Cell membrane</keyword>
<dbReference type="Gene3D" id="1.20.1740.10">
    <property type="entry name" value="Amino acid/polyamine transporter I"/>
    <property type="match status" value="1"/>
</dbReference>
<feature type="transmembrane region" description="Helical" evidence="13">
    <location>
        <begin position="522"/>
        <end position="542"/>
    </location>
</feature>
<feature type="transmembrane region" description="Helical" evidence="13">
    <location>
        <begin position="165"/>
        <end position="182"/>
    </location>
</feature>
<keyword evidence="3" id="KW-0813">Transport</keyword>
<reference evidence="14" key="1">
    <citation type="submission" date="2025-08" db="UniProtKB">
        <authorList>
            <consortium name="Ensembl"/>
        </authorList>
    </citation>
    <scope>IDENTIFICATION</scope>
</reference>
<keyword evidence="9" id="KW-0325">Glycoprotein</keyword>
<dbReference type="GO" id="GO:0015189">
    <property type="term" value="F:L-lysine transmembrane transporter activity"/>
    <property type="evidence" value="ECO:0007669"/>
    <property type="project" value="TreeGrafter"/>
</dbReference>
<feature type="transmembrane region" description="Helical" evidence="13">
    <location>
        <begin position="289"/>
        <end position="318"/>
    </location>
</feature>
<feature type="transmembrane region" description="Helical" evidence="13">
    <location>
        <begin position="191"/>
        <end position="209"/>
    </location>
</feature>
<keyword evidence="6" id="KW-0029">Amino-acid transport</keyword>
<accession>A0A8C1I652</accession>
<comment type="catalytic activity">
    <reaction evidence="10">
        <text>L-lysine(in) = L-lysine(out)</text>
        <dbReference type="Rhea" id="RHEA:70935"/>
        <dbReference type="ChEBI" id="CHEBI:32551"/>
    </reaction>
</comment>
<evidence type="ECO:0000256" key="4">
    <source>
        <dbReference type="ARBA" id="ARBA00022475"/>
    </source>
</evidence>
<feature type="transmembrane region" description="Helical" evidence="13">
    <location>
        <begin position="338"/>
        <end position="364"/>
    </location>
</feature>
<feature type="transmembrane region" description="Helical" evidence="13">
    <location>
        <begin position="412"/>
        <end position="433"/>
    </location>
</feature>
<dbReference type="Proteomes" id="UP000694427">
    <property type="component" value="Unplaced"/>
</dbReference>
<dbReference type="GO" id="GO:0000064">
    <property type="term" value="F:L-ornithine transmembrane transporter activity"/>
    <property type="evidence" value="ECO:0007669"/>
    <property type="project" value="TreeGrafter"/>
</dbReference>
<dbReference type="Ensembl" id="ENSCCRT00010002532.1">
    <property type="protein sequence ID" value="ENSCCRP00010002334.1"/>
    <property type="gene ID" value="ENSCCRG00010001007.1"/>
</dbReference>
<keyword evidence="8 13" id="KW-0472">Membrane</keyword>
<comment type="similarity">
    <text evidence="2">Belongs to the amino acid-polyamine-organocation (APC) superfamily. Cationic amino acid transporter (CAT) (TC 2.A.3.3) family.</text>
</comment>
<comment type="catalytic activity">
    <reaction evidence="11">
        <text>L-arginine(in) = L-arginine(out)</text>
        <dbReference type="Rhea" id="RHEA:32143"/>
        <dbReference type="ChEBI" id="CHEBI:32682"/>
    </reaction>
</comment>
<evidence type="ECO:0000256" key="1">
    <source>
        <dbReference type="ARBA" id="ARBA00004651"/>
    </source>
</evidence>
<dbReference type="GO" id="GO:0005886">
    <property type="term" value="C:plasma membrane"/>
    <property type="evidence" value="ECO:0007669"/>
    <property type="project" value="UniProtKB-SubCell"/>
</dbReference>
<keyword evidence="7 13" id="KW-1133">Transmembrane helix</keyword>
<evidence type="ECO:0000256" key="5">
    <source>
        <dbReference type="ARBA" id="ARBA00022692"/>
    </source>
</evidence>
<proteinExistence type="inferred from homology"/>
<evidence type="ECO:0000256" key="6">
    <source>
        <dbReference type="ARBA" id="ARBA00022970"/>
    </source>
</evidence>
<dbReference type="GO" id="GO:0061459">
    <property type="term" value="F:L-arginine transmembrane transporter activity"/>
    <property type="evidence" value="ECO:0007669"/>
    <property type="project" value="TreeGrafter"/>
</dbReference>
<feature type="transmembrane region" description="Helical" evidence="13">
    <location>
        <begin position="248"/>
        <end position="268"/>
    </location>
</feature>
<feature type="transmembrane region" description="Helical" evidence="13">
    <location>
        <begin position="99"/>
        <end position="123"/>
    </location>
</feature>
<evidence type="ECO:0000313" key="15">
    <source>
        <dbReference type="Proteomes" id="UP000694427"/>
    </source>
</evidence>
<comment type="catalytic activity">
    <reaction evidence="12">
        <text>L-ornithine(in) = L-ornithine(out)</text>
        <dbReference type="Rhea" id="RHEA:71199"/>
        <dbReference type="ChEBI" id="CHEBI:46911"/>
    </reaction>
</comment>
<feature type="transmembrane region" description="Helical" evidence="13">
    <location>
        <begin position="490"/>
        <end position="510"/>
    </location>
</feature>
<sequence>MLEHCLTFGRSLVRRKNVDQDCLEESKLCRCLSTVDLIALGVGSTLGAGVYVLAGEVAKGNSGPSIVVSFLIAALASVMAGLCYAEFGARVPKTGSAYLYSYVTVGELWAFITGWNLILSYVIGTSSVARAWSGTFDELIGGHIEKFCKMYFKMSLPGLAEYPDFFAVCLILLLSGLLSFGVKESAWVNKIFTAVNVLVLVFVIISGFVKGDSLNWNISEESLINITIVKRNLSHTANVTSDYGAGGFLPYGFSGTLAGAATCFYAFVGFDCIATTGEEVKNPQRAIPIGIVVSLLVCFLAYFGVSAALTLMMPYYLLDEKSPLPMAFEYVGWGPAKYVVAAGSLCALSTSLLGSIFPMPRVIYAMAQDGVLFKVLAQINPKTKTPLIATMSSGVVAAIMAFLFDLKALVDMMSIGTLLAYSLVAACVLILRYQPDAAFERSRINEGKEKVGESELTESESHLNMLKDGSITLRSLLNPPLLPTEQTSTAVNVSVIIIVFVVCVISALNTYYGHAIIAMEPWALGVLGASFFIFILCILLVCRQPQTRKKVSFMVSSSILDMECGIAMNVRGIYRTVVLRRRKRH</sequence>
<evidence type="ECO:0000256" key="12">
    <source>
        <dbReference type="ARBA" id="ARBA00034450"/>
    </source>
</evidence>
<dbReference type="AlphaFoldDB" id="A0A8C1I652"/>
<name>A0A8C1I652_CYPCA</name>
<evidence type="ECO:0000313" key="14">
    <source>
        <dbReference type="Ensembl" id="ENSCCRP00010002334.1"/>
    </source>
</evidence>
<keyword evidence="15" id="KW-1185">Reference proteome</keyword>
<dbReference type="PANTHER" id="PTHR43243">
    <property type="entry name" value="INNER MEMBRANE TRANSPORTER YGJI-RELATED"/>
    <property type="match status" value="1"/>
</dbReference>
<evidence type="ECO:0000256" key="8">
    <source>
        <dbReference type="ARBA" id="ARBA00023136"/>
    </source>
</evidence>
<feature type="transmembrane region" description="Helical" evidence="13">
    <location>
        <begin position="37"/>
        <end position="54"/>
    </location>
</feature>
<reference evidence="14" key="2">
    <citation type="submission" date="2025-09" db="UniProtKB">
        <authorList>
            <consortium name="Ensembl"/>
        </authorList>
    </citation>
    <scope>IDENTIFICATION</scope>
</reference>
<evidence type="ECO:0000256" key="3">
    <source>
        <dbReference type="ARBA" id="ARBA00022448"/>
    </source>
</evidence>
<dbReference type="FunFam" id="1.20.1740.10:FF:000009">
    <property type="entry name" value="Low affinity cationic amino acid transporter 2"/>
    <property type="match status" value="1"/>
</dbReference>
<dbReference type="PANTHER" id="PTHR43243:SF35">
    <property type="entry name" value="CATIONIC AMINO ACID TRANSPORTER 2"/>
    <property type="match status" value="1"/>
</dbReference>
<protein>
    <submittedName>
        <fullName evidence="14">Solute carrier family 7 member 2</fullName>
    </submittedName>
</protein>
<evidence type="ECO:0000256" key="2">
    <source>
        <dbReference type="ARBA" id="ARBA00008572"/>
    </source>
</evidence>
<comment type="subcellular location">
    <subcellularLocation>
        <location evidence="1">Cell membrane</location>
        <topology evidence="1">Multi-pass membrane protein</topology>
    </subcellularLocation>
</comment>
<dbReference type="Pfam" id="PF13520">
    <property type="entry name" value="AA_permease_2"/>
    <property type="match status" value="1"/>
</dbReference>
<dbReference type="NCBIfam" id="TIGR00906">
    <property type="entry name" value="2A0303"/>
    <property type="match status" value="1"/>
</dbReference>
<evidence type="ECO:0000256" key="7">
    <source>
        <dbReference type="ARBA" id="ARBA00022989"/>
    </source>
</evidence>
<feature type="transmembrane region" description="Helical" evidence="13">
    <location>
        <begin position="66"/>
        <end position="87"/>
    </location>
</feature>
<organism evidence="14 15">
    <name type="scientific">Cyprinus carpio</name>
    <name type="common">Common carp</name>
    <dbReference type="NCBI Taxonomy" id="7962"/>
    <lineage>
        <taxon>Eukaryota</taxon>
        <taxon>Metazoa</taxon>
        <taxon>Chordata</taxon>
        <taxon>Craniata</taxon>
        <taxon>Vertebrata</taxon>
        <taxon>Euteleostomi</taxon>
        <taxon>Actinopterygii</taxon>
        <taxon>Neopterygii</taxon>
        <taxon>Teleostei</taxon>
        <taxon>Ostariophysi</taxon>
        <taxon>Cypriniformes</taxon>
        <taxon>Cyprinidae</taxon>
        <taxon>Cyprininae</taxon>
        <taxon>Cyprinus</taxon>
    </lineage>
</organism>
<dbReference type="InterPro" id="IPR002293">
    <property type="entry name" value="AA/rel_permease1"/>
</dbReference>
<evidence type="ECO:0000256" key="11">
    <source>
        <dbReference type="ARBA" id="ARBA00034423"/>
    </source>
</evidence>
<dbReference type="GO" id="GO:0097638">
    <property type="term" value="P:L-arginine import across plasma membrane"/>
    <property type="evidence" value="ECO:0007669"/>
    <property type="project" value="TreeGrafter"/>
</dbReference>
<evidence type="ECO:0000256" key="10">
    <source>
        <dbReference type="ARBA" id="ARBA00034422"/>
    </source>
</evidence>
<dbReference type="InterPro" id="IPR004755">
    <property type="entry name" value="Cat_AA_permease"/>
</dbReference>
<keyword evidence="5 13" id="KW-0812">Transmembrane</keyword>